<dbReference type="InterPro" id="IPR020472">
    <property type="entry name" value="WD40_PAC1"/>
</dbReference>
<accession>A0A8K2A2Q2</accession>
<dbReference type="PRINTS" id="PR00320">
    <property type="entry name" value="GPROTEINBRPT"/>
</dbReference>
<sequence>MRQADEELFAALKNGELCYVLNSRQMGKSSLRVQVTKRLQAEGIACAAVDLSGIGNRGITSDQWYADVIMRLIRGFGLKQQLNIRHWLEQLKDLSPVARLGEFLQNELPSEITQPIVIFFDEIDSILSLPFNADDFFALIRSCHDHQRLTFALLGVATPSDLITDRSRTPFNIGQAIQLHGFQLHEAQSLIQGLDGVISDPKAAFQEILIWTGGQPFLTQKVCQLLVQSVAVVNDVSANDVSAIVEARLIDNWAAQDEPPHFKTIRDRLLCNEQNAGRLLGLYQQILQNTEILADDSREQIELLLSGLVVKSQGYLRVYNKIYAQIFDLDWVEKQLEKIRPYAQDFNAWVASNFQNESCLLKGKLLQESEAWAKNKGLDNLDYHFLAASQEADKRAVEGALAVSEEANQILSSAQREAKKTIQKSLMGLTIISGIAVVLLGLSSLFWGQIAQQRHRVALGEVKSLTMSSEALFGNNQILEALLESLRAGVRLKQVGWNNADPELRLLVQDSLRQALYWVREVNRLRGHSDTVMRVKFSPDGQTIASASWDKSIKLWGRDGKLLRTLHGHQDAVWSVNFSPDGQLLVSASRDKTVKVWRVQDGKEIATFRGYNDWVACVGFSPNGEQIASVGWNGTLKLWDLTGQELASFPTHGAPVTALSFRPDGKAIATASRDGTARIWSLDGQAIATLNGHQDWVMYVTFSPDGKTLASASRDKTAKLWTNQGQELLTLKGHEDSLSGVGFSHDGQTLATVSADQSIRLWNRQGDHLQVLRGHIGSVSSLNFSPDGQLLASGGEDQTIRLWSLDGLMVTAEDSKKLPSTRAITWRDALGTESISGISFSPNGESIGTTGRYTLSKLWTFKGREQATLQGHTDTVRSLQFSPNGRQILTASKDKTVKLWTENSQLLQTFRGHLADVRSAKFSPDGQTIASASWDATAKLWDLSGKELLTLQGHQGGLWSVHFSPDAQTIATTSEDNTAKLWTRQGKLIATLGGHQGGVLAVSFSPDGQIIATTSADKTIKLWTSQGKELKTLRGHVGEVNAASFSPDGQVLATACEAKYIYLWNRQGELLQILGGHVAGVRSLSFSPDGQTLGSSDAIGNVVLWRLDMESSLDKLLSQGCQWVDNYLHYGADGQERERSPCLDIEHIY</sequence>
<dbReference type="SUPFAM" id="SSF50978">
    <property type="entry name" value="WD40 repeat-like"/>
    <property type="match status" value="2"/>
</dbReference>
<dbReference type="EMBL" id="WVIC01000056">
    <property type="protein sequence ID" value="NCJ08527.1"/>
    <property type="molecule type" value="Genomic_DNA"/>
</dbReference>
<dbReference type="PANTHER" id="PTHR22847">
    <property type="entry name" value="WD40 REPEAT PROTEIN"/>
    <property type="match status" value="1"/>
</dbReference>
<gene>
    <name evidence="5" type="ORF">GS597_18840</name>
</gene>
<reference evidence="5" key="1">
    <citation type="submission" date="2019-12" db="EMBL/GenBank/DDBJ databases">
        <title>High-Quality draft genome sequences of three cyanobacteria isolated from the limestone walls of the Old Cathedral of Coimbra.</title>
        <authorList>
            <person name="Tiago I."/>
            <person name="Soares F."/>
            <person name="Portugal A."/>
        </authorList>
    </citation>
    <scope>NUCLEOTIDE SEQUENCE [LARGE SCALE GENOMIC DNA]</scope>
    <source>
        <strain evidence="5">C</strain>
    </source>
</reference>
<dbReference type="InterPro" id="IPR019775">
    <property type="entry name" value="WD40_repeat_CS"/>
</dbReference>
<evidence type="ECO:0000256" key="1">
    <source>
        <dbReference type="ARBA" id="ARBA00022574"/>
    </source>
</evidence>
<keyword evidence="6" id="KW-1185">Reference proteome</keyword>
<feature type="repeat" description="WD" evidence="3">
    <location>
        <begin position="951"/>
        <end position="982"/>
    </location>
</feature>
<feature type="repeat" description="WD" evidence="3">
    <location>
        <begin position="772"/>
        <end position="806"/>
    </location>
</feature>
<feature type="repeat" description="WD" evidence="3">
    <location>
        <begin position="608"/>
        <end position="649"/>
    </location>
</feature>
<dbReference type="SMART" id="SM00320">
    <property type="entry name" value="WD40"/>
    <property type="match status" value="14"/>
</dbReference>
<feature type="repeat" description="WD" evidence="3">
    <location>
        <begin position="731"/>
        <end position="763"/>
    </location>
</feature>
<feature type="repeat" description="WD" evidence="3">
    <location>
        <begin position="525"/>
        <end position="556"/>
    </location>
</feature>
<keyword evidence="1 3" id="KW-0853">WD repeat</keyword>
<feature type="repeat" description="WD" evidence="3">
    <location>
        <begin position="869"/>
        <end position="900"/>
    </location>
</feature>
<feature type="repeat" description="WD" evidence="3">
    <location>
        <begin position="566"/>
        <end position="607"/>
    </location>
</feature>
<evidence type="ECO:0000313" key="5">
    <source>
        <dbReference type="EMBL" id="NCJ08527.1"/>
    </source>
</evidence>
<evidence type="ECO:0000256" key="2">
    <source>
        <dbReference type="ARBA" id="ARBA00022737"/>
    </source>
</evidence>
<keyword evidence="2" id="KW-0677">Repeat</keyword>
<dbReference type="PROSITE" id="PS00678">
    <property type="entry name" value="WD_REPEATS_1"/>
    <property type="match status" value="2"/>
</dbReference>
<feature type="repeat" description="WD" evidence="3">
    <location>
        <begin position="649"/>
        <end position="683"/>
    </location>
</feature>
<evidence type="ECO:0000313" key="6">
    <source>
        <dbReference type="Proteomes" id="UP000607397"/>
    </source>
</evidence>
<feature type="repeat" description="WD" evidence="3">
    <location>
        <begin position="690"/>
        <end position="721"/>
    </location>
</feature>
<organism evidence="5 6">
    <name type="scientific">Petrachloros mirabilis ULC683</name>
    <dbReference type="NCBI Taxonomy" id="2781853"/>
    <lineage>
        <taxon>Bacteria</taxon>
        <taxon>Bacillati</taxon>
        <taxon>Cyanobacteriota</taxon>
        <taxon>Cyanophyceae</taxon>
        <taxon>Synechococcales</taxon>
        <taxon>Petrachlorosaceae</taxon>
        <taxon>Petrachloros</taxon>
        <taxon>Petrachloros mirabilis</taxon>
    </lineage>
</organism>
<feature type="repeat" description="WD" evidence="3">
    <location>
        <begin position="1074"/>
        <end position="1115"/>
    </location>
</feature>
<dbReference type="InterPro" id="IPR001680">
    <property type="entry name" value="WD40_rpt"/>
</dbReference>
<feature type="transmembrane region" description="Helical" evidence="4">
    <location>
        <begin position="426"/>
        <end position="447"/>
    </location>
</feature>
<keyword evidence="4" id="KW-1133">Transmembrane helix</keyword>
<keyword evidence="4" id="KW-0472">Membrane</keyword>
<dbReference type="PROSITE" id="PS50294">
    <property type="entry name" value="WD_REPEATS_REGION"/>
    <property type="match status" value="13"/>
</dbReference>
<dbReference type="SUPFAM" id="SSF52540">
    <property type="entry name" value="P-loop containing nucleoside triphosphate hydrolases"/>
    <property type="match status" value="1"/>
</dbReference>
<name>A0A8K2A2Q2_9CYAN</name>
<feature type="repeat" description="WD" evidence="3">
    <location>
        <begin position="992"/>
        <end position="1023"/>
    </location>
</feature>
<keyword evidence="4" id="KW-0812">Transmembrane</keyword>
<dbReference type="InterPro" id="IPR027417">
    <property type="entry name" value="P-loop_NTPase"/>
</dbReference>
<dbReference type="Pfam" id="PF00400">
    <property type="entry name" value="WD40"/>
    <property type="match status" value="13"/>
</dbReference>
<dbReference type="Pfam" id="PF14516">
    <property type="entry name" value="AAA_35"/>
    <property type="match status" value="1"/>
</dbReference>
<dbReference type="CDD" id="cd00200">
    <property type="entry name" value="WD40"/>
    <property type="match status" value="2"/>
</dbReference>
<dbReference type="InterPro" id="IPR036322">
    <property type="entry name" value="WD40_repeat_dom_sf"/>
</dbReference>
<feature type="repeat" description="WD" evidence="3">
    <location>
        <begin position="1033"/>
        <end position="1065"/>
    </location>
</feature>
<proteinExistence type="predicted"/>
<dbReference type="Gene3D" id="3.40.50.300">
    <property type="entry name" value="P-loop containing nucleotide triphosphate hydrolases"/>
    <property type="match status" value="1"/>
</dbReference>
<dbReference type="AlphaFoldDB" id="A0A8K2A2Q2"/>
<feature type="repeat" description="WD" evidence="3">
    <location>
        <begin position="910"/>
        <end position="951"/>
    </location>
</feature>
<dbReference type="PROSITE" id="PS50082">
    <property type="entry name" value="WD_REPEATS_2"/>
    <property type="match status" value="13"/>
</dbReference>
<comment type="caution">
    <text evidence="5">The sequence shown here is derived from an EMBL/GenBank/DDBJ whole genome shotgun (WGS) entry which is preliminary data.</text>
</comment>
<evidence type="ECO:0000256" key="3">
    <source>
        <dbReference type="PROSITE-ProRule" id="PRU00221"/>
    </source>
</evidence>
<dbReference type="Proteomes" id="UP000607397">
    <property type="component" value="Unassembled WGS sequence"/>
</dbReference>
<dbReference type="PANTHER" id="PTHR22847:SF637">
    <property type="entry name" value="WD REPEAT DOMAIN 5B"/>
    <property type="match status" value="1"/>
</dbReference>
<protein>
    <submittedName>
        <fullName evidence="5">Uncharacterized protein</fullName>
    </submittedName>
</protein>
<dbReference type="Gene3D" id="2.130.10.10">
    <property type="entry name" value="YVTN repeat-like/Quinoprotein amine dehydrogenase"/>
    <property type="match status" value="3"/>
</dbReference>
<dbReference type="InterPro" id="IPR015943">
    <property type="entry name" value="WD40/YVTN_repeat-like_dom_sf"/>
</dbReference>
<evidence type="ECO:0000256" key="4">
    <source>
        <dbReference type="SAM" id="Phobius"/>
    </source>
</evidence>